<keyword evidence="2" id="KW-0812">Transmembrane</keyword>
<keyword evidence="2" id="KW-1133">Transmembrane helix</keyword>
<dbReference type="RefSeq" id="WP_245743450.1">
    <property type="nucleotide sequence ID" value="NZ_FNCC01000001.1"/>
</dbReference>
<feature type="region of interest" description="Disordered" evidence="1">
    <location>
        <begin position="141"/>
        <end position="162"/>
    </location>
</feature>
<evidence type="ECO:0000313" key="4">
    <source>
        <dbReference type="Proteomes" id="UP000199623"/>
    </source>
</evidence>
<dbReference type="Proteomes" id="UP000199623">
    <property type="component" value="Unassembled WGS sequence"/>
</dbReference>
<evidence type="ECO:0008006" key="5">
    <source>
        <dbReference type="Google" id="ProtNLM"/>
    </source>
</evidence>
<evidence type="ECO:0000256" key="2">
    <source>
        <dbReference type="SAM" id="Phobius"/>
    </source>
</evidence>
<feature type="compositionally biased region" description="Basic and acidic residues" evidence="1">
    <location>
        <begin position="1"/>
        <end position="19"/>
    </location>
</feature>
<evidence type="ECO:0000313" key="3">
    <source>
        <dbReference type="EMBL" id="SDF39534.1"/>
    </source>
</evidence>
<keyword evidence="4" id="KW-1185">Reference proteome</keyword>
<protein>
    <recommendedName>
        <fullName evidence="5">CU044_5270 family protein</fullName>
    </recommendedName>
</protein>
<feature type="region of interest" description="Disordered" evidence="1">
    <location>
        <begin position="1"/>
        <end position="40"/>
    </location>
</feature>
<accession>A0A1G7KR27</accession>
<dbReference type="AlphaFoldDB" id="A0A1G7KR27"/>
<organism evidence="3 4">
    <name type="scientific">Lentzea fradiae</name>
    <dbReference type="NCBI Taxonomy" id="200378"/>
    <lineage>
        <taxon>Bacteria</taxon>
        <taxon>Bacillati</taxon>
        <taxon>Actinomycetota</taxon>
        <taxon>Actinomycetes</taxon>
        <taxon>Pseudonocardiales</taxon>
        <taxon>Pseudonocardiaceae</taxon>
        <taxon>Lentzea</taxon>
    </lineage>
</organism>
<gene>
    <name evidence="3" type="ORF">SAMN05216553_101424</name>
</gene>
<keyword evidence="2" id="KW-0472">Membrane</keyword>
<evidence type="ECO:0000256" key="1">
    <source>
        <dbReference type="SAM" id="MobiDB-lite"/>
    </source>
</evidence>
<feature type="transmembrane region" description="Helical" evidence="2">
    <location>
        <begin position="47"/>
        <end position="68"/>
    </location>
</feature>
<feature type="compositionally biased region" description="Basic and acidic residues" evidence="1">
    <location>
        <begin position="148"/>
        <end position="158"/>
    </location>
</feature>
<reference evidence="4" key="1">
    <citation type="submission" date="2016-10" db="EMBL/GenBank/DDBJ databases">
        <authorList>
            <person name="Varghese N."/>
            <person name="Submissions S."/>
        </authorList>
    </citation>
    <scope>NUCLEOTIDE SEQUENCE [LARGE SCALE GENOMIC DNA]</scope>
    <source>
        <strain evidence="4">CGMCC 4.3506</strain>
    </source>
</reference>
<dbReference type="EMBL" id="FNCC01000001">
    <property type="protein sequence ID" value="SDF39534.1"/>
    <property type="molecule type" value="Genomic_DNA"/>
</dbReference>
<name>A0A1G7KR27_9PSEU</name>
<sequence>MKKLRDVHSPSSEAYDRARGALHSAMGEQMTTVPPPRRRRSWPRLSVAALGAAAVVTAVVIGTTGGGAPATTPADSAAPEAGAAPQVVESPLVELASAVQAAGQLPGDSSLVVKRWAAPDGSPSVHYTVYTDQGQMFYGDSPQSLAEGARRNDDQAQEHHRKAMDAARLAATGDVEKARDDMLASTGAPFGFGTTPEEADKAWQESYERRAAEFRRLGKEVPPFKPRPTGKEFEDLLNNQLWASTTSALFSGASNADVRAGVLKLLATIGDVKVEKAEAGGRQVLTLTGSPAIHGGDGHAVLTVSAETGLPISSEIVPNPLSPEPSKAAIVRYESSRVTLDDVKAGRI</sequence>
<dbReference type="STRING" id="200378.SAMN05216553_101424"/>
<proteinExistence type="predicted"/>